<dbReference type="PANTHER" id="PTHR31011">
    <property type="entry name" value="PROTEIN STB2-RELATED"/>
    <property type="match status" value="1"/>
</dbReference>
<dbReference type="InterPro" id="IPR059025">
    <property type="entry name" value="STB6_N"/>
</dbReference>
<feature type="region of interest" description="Disordered" evidence="1">
    <location>
        <begin position="694"/>
        <end position="762"/>
    </location>
</feature>
<dbReference type="InterPro" id="IPR038919">
    <property type="entry name" value="STB2/STB2"/>
</dbReference>
<feature type="region of interest" description="Disordered" evidence="1">
    <location>
        <begin position="541"/>
        <end position="565"/>
    </location>
</feature>
<organism evidence="3 4">
    <name type="scientific">Psilocybe cyanescens</name>
    <dbReference type="NCBI Taxonomy" id="93625"/>
    <lineage>
        <taxon>Eukaryota</taxon>
        <taxon>Fungi</taxon>
        <taxon>Dikarya</taxon>
        <taxon>Basidiomycota</taxon>
        <taxon>Agaricomycotina</taxon>
        <taxon>Agaricomycetes</taxon>
        <taxon>Agaricomycetidae</taxon>
        <taxon>Agaricales</taxon>
        <taxon>Agaricineae</taxon>
        <taxon>Strophariaceae</taxon>
        <taxon>Psilocybe</taxon>
    </lineage>
</organism>
<dbReference type="EMBL" id="NHYD01003434">
    <property type="protein sequence ID" value="PPQ77737.1"/>
    <property type="molecule type" value="Genomic_DNA"/>
</dbReference>
<dbReference type="InParanoid" id="A0A409WGV3"/>
<dbReference type="OrthoDB" id="19806at2759"/>
<feature type="compositionally biased region" description="Low complexity" evidence="1">
    <location>
        <begin position="733"/>
        <end position="758"/>
    </location>
</feature>
<name>A0A409WGV3_PSICY</name>
<feature type="compositionally biased region" description="Basic residues" evidence="1">
    <location>
        <begin position="549"/>
        <end position="560"/>
    </location>
</feature>
<dbReference type="STRING" id="93625.A0A409WGV3"/>
<keyword evidence="4" id="KW-1185">Reference proteome</keyword>
<feature type="region of interest" description="Disordered" evidence="1">
    <location>
        <begin position="604"/>
        <end position="666"/>
    </location>
</feature>
<evidence type="ECO:0000313" key="4">
    <source>
        <dbReference type="Proteomes" id="UP000283269"/>
    </source>
</evidence>
<evidence type="ECO:0000259" key="2">
    <source>
        <dbReference type="Pfam" id="PF25995"/>
    </source>
</evidence>
<dbReference type="Pfam" id="PF25995">
    <property type="entry name" value="STB6_N"/>
    <property type="match status" value="1"/>
</dbReference>
<feature type="region of interest" description="Disordered" evidence="1">
    <location>
        <begin position="432"/>
        <end position="481"/>
    </location>
</feature>
<feature type="compositionally biased region" description="Acidic residues" evidence="1">
    <location>
        <begin position="876"/>
        <end position="901"/>
    </location>
</feature>
<reference evidence="3 4" key="1">
    <citation type="journal article" date="2018" name="Evol. Lett.">
        <title>Horizontal gene cluster transfer increased hallucinogenic mushroom diversity.</title>
        <authorList>
            <person name="Reynolds H.T."/>
            <person name="Vijayakumar V."/>
            <person name="Gluck-Thaler E."/>
            <person name="Korotkin H.B."/>
            <person name="Matheny P.B."/>
            <person name="Slot J.C."/>
        </authorList>
    </citation>
    <scope>NUCLEOTIDE SEQUENCE [LARGE SCALE GENOMIC DNA]</scope>
    <source>
        <strain evidence="3 4">2631</strain>
    </source>
</reference>
<proteinExistence type="predicted"/>
<feature type="region of interest" description="Disordered" evidence="1">
    <location>
        <begin position="1250"/>
        <end position="1306"/>
    </location>
</feature>
<evidence type="ECO:0000256" key="1">
    <source>
        <dbReference type="SAM" id="MobiDB-lite"/>
    </source>
</evidence>
<protein>
    <recommendedName>
        <fullName evidence="2">STB6-like N-terminal domain-containing protein</fullName>
    </recommendedName>
</protein>
<feature type="domain" description="STB6-like N-terminal" evidence="2">
    <location>
        <begin position="29"/>
        <end position="143"/>
    </location>
</feature>
<feature type="compositionally biased region" description="Basic and acidic residues" evidence="1">
    <location>
        <begin position="616"/>
        <end position="634"/>
    </location>
</feature>
<dbReference type="GO" id="GO:0070822">
    <property type="term" value="C:Sin3-type complex"/>
    <property type="evidence" value="ECO:0007669"/>
    <property type="project" value="TreeGrafter"/>
</dbReference>
<feature type="compositionally biased region" description="Polar residues" evidence="1">
    <location>
        <begin position="1277"/>
        <end position="1294"/>
    </location>
</feature>
<feature type="region of interest" description="Disordered" evidence="1">
    <location>
        <begin position="856"/>
        <end position="945"/>
    </location>
</feature>
<evidence type="ECO:0000313" key="3">
    <source>
        <dbReference type="EMBL" id="PPQ77737.1"/>
    </source>
</evidence>
<feature type="compositionally biased region" description="Low complexity" evidence="1">
    <location>
        <begin position="470"/>
        <end position="481"/>
    </location>
</feature>
<comment type="caution">
    <text evidence="3">The sequence shown here is derived from an EMBL/GenBank/DDBJ whole genome shotgun (WGS) entry which is preliminary data.</text>
</comment>
<feature type="compositionally biased region" description="Basic and acidic residues" evidence="1">
    <location>
        <begin position="643"/>
        <end position="656"/>
    </location>
</feature>
<accession>A0A409WGV3</accession>
<feature type="region of interest" description="Disordered" evidence="1">
    <location>
        <begin position="171"/>
        <end position="192"/>
    </location>
</feature>
<dbReference type="Proteomes" id="UP000283269">
    <property type="component" value="Unassembled WGS sequence"/>
</dbReference>
<sequence length="1306" mass="142552">MVSHDSDPRSFMDNHILLVAHNSVSPIHFSPTKQQIELSHYQLYAVQKWIQQRRTLPCLVVYTANPEHRVILDALVPQDHQVWHSTIALLTADGAKQKRTPHGTLMVTSLAHFRSDYTIVQIPNGNFDHVKHQLYANINLLRMGCSGRTALTLEDPSDSTKERFISAYSLPDSSSTPASVDHISSPQSQGAVSRSSLSITPIQSYNLSTSSLPYAKSRERATFLTTILELVKLIQASLALFGLYPANSTTSVPQNLVLDGLLCDHTVAGIRSWTTHIGRPCVGLESTERIADPLFVSAILTLVLSIRNKLAYLGYAFVLPRDPFLYPYAFSQAISHYIQSTAPPPIAPPQNNRTFSASHHVVHVSTPLIPAAPPLTNILSVSAAAAAAQSLPIGAILTRELVESISAAYDAKLKAENRKVRRVIKNRLAAAPSTGIPNVDSDGAESELRDQRRHTLSLSLSGGEGNADRSPAQAGAGSSSVGSIGASGGQILSGIGSSLASGLRLGTAGAAGAYGDPGALMAPTLDLAGFVTLAVGTGTGAGHGFSSRREKKSRKSKERSRRGESVDIGALYERDRDHVVAGTVRALWSGRVMDLVRMREDAEGTSLSHRLGMGHGDSRSVLGDRDKWKRDKGPTHPASDGEESWRERRYDGRSTEEESDVFNSMPGSVHSFGGMWSGRVRGKLGTWAGLAKKKTQSVDLSHTPPLPSAPFKGKEKELSPQIPASTPPPPPRLIISGSGSMSSRPSASRRSTVTASGAQSPTLPPMVFSGQAYALFPATVSLLTLYFDGDDDDLLSSGQVSPLSDYRPSPFNMLGSNSHTLASAEGSSTNLGFSAQDYERTLAKLLSQKRPWAGRRVPQSARVASWADPMSASRPDEEDEDEDVVDGEEEDEAEVEGEEGEVVSMRSFEKRYRRSRSRDRDSEAEVEAEESDVSRLGPGLKRKGKEKEKARFHSLLSVLDGEGVLVEEPLEESDYEDNDAYSMDEADRESAWKRRTIGFDPRRRRSFHDLETFREIEVLSPERMKIDVDICGHLLIIRRREEHLRNVITCARLITQALSKTNLALREHYETHLPTLSQISADSSVLSALESERLRSLKIVQSTNTLEYESAQFLVDELWQTVSPSRGKVFELRDKVFGTGGRRLPVGVHGAHGAFNRLQWTLDGRTRVVDYRGRTESEAEEESKVDELPSVLQSGMFMDAPATPMEKQHAVGAEEDEEDVVEHPGIKPMWLLRFFTSWGARWSAATAATTPSMSGALSPGQKEGSSEPEHIAVPDNKSAQRSEPTLVSTDTSQAHPEVKVTRPASH</sequence>
<dbReference type="PANTHER" id="PTHR31011:SF2">
    <property type="entry name" value="PROTEIN STB2-RELATED"/>
    <property type="match status" value="1"/>
</dbReference>
<gene>
    <name evidence="3" type="ORF">CVT25_011172</name>
</gene>